<dbReference type="GO" id="GO:0005654">
    <property type="term" value="C:nucleoplasm"/>
    <property type="evidence" value="ECO:0007669"/>
    <property type="project" value="TreeGrafter"/>
</dbReference>
<feature type="domain" description="Ubiquitin-like" evidence="1">
    <location>
        <begin position="6"/>
        <end position="79"/>
    </location>
</feature>
<dbReference type="GO" id="GO:0043161">
    <property type="term" value="P:proteasome-mediated ubiquitin-dependent protein catabolic process"/>
    <property type="evidence" value="ECO:0007669"/>
    <property type="project" value="TreeGrafter"/>
</dbReference>
<keyword evidence="3" id="KW-1185">Reference proteome</keyword>
<protein>
    <recommendedName>
        <fullName evidence="1">Ubiquitin-like domain-containing protein</fullName>
    </recommendedName>
</protein>
<gene>
    <name evidence="2" type="ORF">PVL29_015529</name>
</gene>
<evidence type="ECO:0000313" key="3">
    <source>
        <dbReference type="Proteomes" id="UP001168098"/>
    </source>
</evidence>
<accession>A0AA38ZCY1</accession>
<dbReference type="Proteomes" id="UP001168098">
    <property type="component" value="Unassembled WGS sequence"/>
</dbReference>
<dbReference type="CDD" id="cd17039">
    <property type="entry name" value="Ubl_ubiquitin_like"/>
    <property type="match status" value="1"/>
</dbReference>
<reference evidence="2 3" key="1">
    <citation type="journal article" date="2023" name="BMC Biotechnol.">
        <title>Vitis rotundifolia cv Carlos genome sequencing.</title>
        <authorList>
            <person name="Huff M."/>
            <person name="Hulse-Kemp A."/>
            <person name="Scheffler B."/>
            <person name="Youngblood R."/>
            <person name="Simpson S."/>
            <person name="Babiker E."/>
            <person name="Staton M."/>
        </authorList>
    </citation>
    <scope>NUCLEOTIDE SEQUENCE [LARGE SCALE GENOMIC DNA]</scope>
    <source>
        <tissue evidence="2">Leaf</tissue>
    </source>
</reference>
<dbReference type="AlphaFoldDB" id="A0AA38ZCY1"/>
<dbReference type="PANTHER" id="PTHR10621:SF61">
    <property type="entry name" value="UBIQUITIN FAMILY PROTEIN"/>
    <property type="match status" value="1"/>
</dbReference>
<dbReference type="InterPro" id="IPR029071">
    <property type="entry name" value="Ubiquitin-like_domsf"/>
</dbReference>
<sequence length="161" mass="18471">MDKDSMIVHIEGMDEVVSFTIAIPLAATFLQLKEKIEAKTGVMVERQIIFDKVKHETLPDNFTVNNWGFQSPAKVLLMVLPLPLGTEINITISIPTIGEDFNLIVEDKQTVLELKRKICSMRNDINPDEILLYHLVTEMEDNKHLYNYFVNQGSKIVLQFH</sequence>
<feature type="domain" description="Ubiquitin-like" evidence="1">
    <location>
        <begin position="90"/>
        <end position="161"/>
    </location>
</feature>
<evidence type="ECO:0000259" key="1">
    <source>
        <dbReference type="PROSITE" id="PS50053"/>
    </source>
</evidence>
<dbReference type="PANTHER" id="PTHR10621">
    <property type="entry name" value="UV EXCISION REPAIR PROTEIN RAD23"/>
    <property type="match status" value="1"/>
</dbReference>
<dbReference type="InterPro" id="IPR000626">
    <property type="entry name" value="Ubiquitin-like_dom"/>
</dbReference>
<dbReference type="GO" id="GO:0043130">
    <property type="term" value="F:ubiquitin binding"/>
    <property type="evidence" value="ECO:0007669"/>
    <property type="project" value="TreeGrafter"/>
</dbReference>
<proteinExistence type="predicted"/>
<evidence type="ECO:0000313" key="2">
    <source>
        <dbReference type="EMBL" id="KAJ9686721.1"/>
    </source>
</evidence>
<dbReference type="GO" id="GO:0005829">
    <property type="term" value="C:cytosol"/>
    <property type="evidence" value="ECO:0007669"/>
    <property type="project" value="TreeGrafter"/>
</dbReference>
<comment type="caution">
    <text evidence="2">The sequence shown here is derived from an EMBL/GenBank/DDBJ whole genome shotgun (WGS) entry which is preliminary data.</text>
</comment>
<name>A0AA38ZCY1_VITRO</name>
<dbReference type="GO" id="GO:0070628">
    <property type="term" value="F:proteasome binding"/>
    <property type="evidence" value="ECO:0007669"/>
    <property type="project" value="TreeGrafter"/>
</dbReference>
<dbReference type="EMBL" id="JARBHA010000012">
    <property type="protein sequence ID" value="KAJ9686721.1"/>
    <property type="molecule type" value="Genomic_DNA"/>
</dbReference>
<dbReference type="Pfam" id="PF00240">
    <property type="entry name" value="ubiquitin"/>
    <property type="match status" value="2"/>
</dbReference>
<dbReference type="PROSITE" id="PS50053">
    <property type="entry name" value="UBIQUITIN_2"/>
    <property type="match status" value="2"/>
</dbReference>
<dbReference type="Gene3D" id="3.10.20.90">
    <property type="entry name" value="Phosphatidylinositol 3-kinase Catalytic Subunit, Chain A, domain 1"/>
    <property type="match status" value="2"/>
</dbReference>
<dbReference type="GO" id="GO:0031593">
    <property type="term" value="F:polyubiquitin modification-dependent protein binding"/>
    <property type="evidence" value="ECO:0007669"/>
    <property type="project" value="TreeGrafter"/>
</dbReference>
<organism evidence="2 3">
    <name type="scientific">Vitis rotundifolia</name>
    <name type="common">Muscadine grape</name>
    <dbReference type="NCBI Taxonomy" id="103349"/>
    <lineage>
        <taxon>Eukaryota</taxon>
        <taxon>Viridiplantae</taxon>
        <taxon>Streptophyta</taxon>
        <taxon>Embryophyta</taxon>
        <taxon>Tracheophyta</taxon>
        <taxon>Spermatophyta</taxon>
        <taxon>Magnoliopsida</taxon>
        <taxon>eudicotyledons</taxon>
        <taxon>Gunneridae</taxon>
        <taxon>Pentapetalae</taxon>
        <taxon>rosids</taxon>
        <taxon>Vitales</taxon>
        <taxon>Vitaceae</taxon>
        <taxon>Viteae</taxon>
        <taxon>Vitis</taxon>
    </lineage>
</organism>
<dbReference type="SUPFAM" id="SSF54236">
    <property type="entry name" value="Ubiquitin-like"/>
    <property type="match status" value="1"/>
</dbReference>